<dbReference type="STRING" id="1569628.A0A316V476"/>
<feature type="compositionally biased region" description="Acidic residues" evidence="1">
    <location>
        <begin position="790"/>
        <end position="808"/>
    </location>
</feature>
<feature type="compositionally biased region" description="Low complexity" evidence="1">
    <location>
        <begin position="399"/>
        <end position="415"/>
    </location>
</feature>
<proteinExistence type="predicted"/>
<feature type="region of interest" description="Disordered" evidence="1">
    <location>
        <begin position="244"/>
        <end position="267"/>
    </location>
</feature>
<feature type="compositionally biased region" description="Low complexity" evidence="1">
    <location>
        <begin position="609"/>
        <end position="622"/>
    </location>
</feature>
<feature type="compositionally biased region" description="Polar residues" evidence="1">
    <location>
        <begin position="431"/>
        <end position="442"/>
    </location>
</feature>
<name>A0A316V476_9BASI</name>
<dbReference type="AlphaFoldDB" id="A0A316V476"/>
<feature type="region of interest" description="Disordered" evidence="1">
    <location>
        <begin position="387"/>
        <end position="482"/>
    </location>
</feature>
<sequence>MPSRRQTPSVSQYFDQWLPSTSASPSLSPTMAFGSPILSAVSKGFKGAYDAFASPMLGTWGPLLGGVKGDGSFFGGLMSDDSPVPSDMGSCATSSPSYTFPIATAQIDLPAWCADATALSPSEDDLRGPDAAPKAEPIRKLRHTGNRRKKQSISAATAPASPELEGGAGDVIRSHVVDPYLNPIPANRLPLRQYVSAPELHAQRYSQAAPVQKAGETRVGGGLMASASMDDLLSELGWSSAQDYGSGGATSDAGPAVAQAAGNAPESGSLFQRRAAQWRDEMPAPAPIQTSNEASAVTSSSFTNPEPHTAESNIRQQQRRLEIEQIQAQYAATHAGSFGMPLLNDFVTPAAQHTGDESCEKTARTVQAALLFGSDAPERRNSVENLSVFGFPTDSNGRQYHAPQQQQQHPSASPYGGHYLLYSGGPATGPGFTSTFPPSSDPRTPRQRKQSMPAQQQQANSLQLEGVPSYAMRPQSSVTRGAAAETINPSTAFATPQQQRTYAATVPLMPVYLPPTDPMHQHQHQGPPWSAPRPSSSASSHPGSGGSTHTYASLPSTTHTSQGYASVQQAPVKLEPQQQRTMPKTPTSASSSMAKKARSTPNLRNTPPSSADVTHASSSSAGGSSGARHASPTTPTRKIATNRRVQSNKDLRGSAGLGSPIGLHKRKAASGSAGSGSAAAEMAAVMGEGVDPWAPAPGGFSFVNYGVEDAQELCAAVAPSGSTKIPLKGYVAKEGQSASGATAATASSASSSSAGHSHSGGLPHKAPSAAIKSKPRPKATVDNSRWIQETGEETDDEDDDSDGEDFDDSGAGASPAKKRKSIGGASGTGVGASPAKKATPRRKAGVA</sequence>
<gene>
    <name evidence="2" type="ORF">BDZ90DRAFT_31587</name>
</gene>
<keyword evidence="3" id="KW-1185">Reference proteome</keyword>
<feature type="region of interest" description="Disordered" evidence="1">
    <location>
        <begin position="285"/>
        <end position="316"/>
    </location>
</feature>
<organism evidence="2 3">
    <name type="scientific">Jaminaea rosea</name>
    <dbReference type="NCBI Taxonomy" id="1569628"/>
    <lineage>
        <taxon>Eukaryota</taxon>
        <taxon>Fungi</taxon>
        <taxon>Dikarya</taxon>
        <taxon>Basidiomycota</taxon>
        <taxon>Ustilaginomycotina</taxon>
        <taxon>Exobasidiomycetes</taxon>
        <taxon>Microstromatales</taxon>
        <taxon>Microstromatales incertae sedis</taxon>
        <taxon>Jaminaea</taxon>
    </lineage>
</organism>
<feature type="compositionally biased region" description="Basic residues" evidence="1">
    <location>
        <begin position="838"/>
        <end position="847"/>
    </location>
</feature>
<protein>
    <submittedName>
        <fullName evidence="2">Uncharacterized protein</fullName>
    </submittedName>
</protein>
<dbReference type="OrthoDB" id="3354882at2759"/>
<feature type="compositionally biased region" description="Polar residues" evidence="1">
    <location>
        <begin position="548"/>
        <end position="569"/>
    </location>
</feature>
<feature type="compositionally biased region" description="Polar residues" evidence="1">
    <location>
        <begin position="288"/>
        <end position="313"/>
    </location>
</feature>
<evidence type="ECO:0000256" key="1">
    <source>
        <dbReference type="SAM" id="MobiDB-lite"/>
    </source>
</evidence>
<dbReference type="EMBL" id="KZ819662">
    <property type="protein sequence ID" value="PWN31023.1"/>
    <property type="molecule type" value="Genomic_DNA"/>
</dbReference>
<feature type="compositionally biased region" description="Low complexity" evidence="1">
    <location>
        <begin position="253"/>
        <end position="265"/>
    </location>
</feature>
<dbReference type="RefSeq" id="XP_025365635.1">
    <property type="nucleotide sequence ID" value="XM_025509488.1"/>
</dbReference>
<feature type="region of interest" description="Disordered" evidence="1">
    <location>
        <begin position="119"/>
        <end position="167"/>
    </location>
</feature>
<feature type="compositionally biased region" description="Low complexity" evidence="1">
    <location>
        <begin position="581"/>
        <end position="594"/>
    </location>
</feature>
<feature type="compositionally biased region" description="Low complexity" evidence="1">
    <location>
        <begin position="743"/>
        <end position="761"/>
    </location>
</feature>
<evidence type="ECO:0000313" key="2">
    <source>
        <dbReference type="EMBL" id="PWN31023.1"/>
    </source>
</evidence>
<feature type="compositionally biased region" description="Low complexity" evidence="1">
    <location>
        <begin position="526"/>
        <end position="542"/>
    </location>
</feature>
<dbReference type="Proteomes" id="UP000245884">
    <property type="component" value="Unassembled WGS sequence"/>
</dbReference>
<dbReference type="GeneID" id="37031311"/>
<accession>A0A316V476</accession>
<reference evidence="2 3" key="1">
    <citation type="journal article" date="2018" name="Mol. Biol. Evol.">
        <title>Broad Genomic Sampling Reveals a Smut Pathogenic Ancestry of the Fungal Clade Ustilaginomycotina.</title>
        <authorList>
            <person name="Kijpornyongpan T."/>
            <person name="Mondo S.J."/>
            <person name="Barry K."/>
            <person name="Sandor L."/>
            <person name="Lee J."/>
            <person name="Lipzen A."/>
            <person name="Pangilinan J."/>
            <person name="LaButti K."/>
            <person name="Hainaut M."/>
            <person name="Henrissat B."/>
            <person name="Grigoriev I.V."/>
            <person name="Spatafora J.W."/>
            <person name="Aime M.C."/>
        </authorList>
    </citation>
    <scope>NUCLEOTIDE SEQUENCE [LARGE SCALE GENOMIC DNA]</scope>
    <source>
        <strain evidence="2 3">MCA 5214</strain>
    </source>
</reference>
<evidence type="ECO:0000313" key="3">
    <source>
        <dbReference type="Proteomes" id="UP000245884"/>
    </source>
</evidence>
<feature type="compositionally biased region" description="Polar residues" evidence="1">
    <location>
        <begin position="599"/>
        <end position="608"/>
    </location>
</feature>
<feature type="region of interest" description="Disordered" evidence="1">
    <location>
        <begin position="743"/>
        <end position="847"/>
    </location>
</feature>
<feature type="region of interest" description="Disordered" evidence="1">
    <location>
        <begin position="513"/>
        <end position="674"/>
    </location>
</feature>
<feature type="compositionally biased region" description="Basic residues" evidence="1">
    <location>
        <begin position="140"/>
        <end position="151"/>
    </location>
</feature>
<feature type="compositionally biased region" description="Polar residues" evidence="1">
    <location>
        <begin position="450"/>
        <end position="463"/>
    </location>
</feature>